<feature type="domain" description="Methyltransferase type 11" evidence="1">
    <location>
        <begin position="181"/>
        <end position="281"/>
    </location>
</feature>
<dbReference type="EMBL" id="JALJOQ010000327">
    <property type="protein sequence ID" value="KAK9784879.1"/>
    <property type="molecule type" value="Genomic_DNA"/>
</dbReference>
<dbReference type="AlphaFoldDB" id="A0AAW1NDW5"/>
<evidence type="ECO:0000313" key="2">
    <source>
        <dbReference type="EMBL" id="KAK9784879.1"/>
    </source>
</evidence>
<organism evidence="2 3">
    <name type="scientific">Symbiochloris irregularis</name>
    <dbReference type="NCBI Taxonomy" id="706552"/>
    <lineage>
        <taxon>Eukaryota</taxon>
        <taxon>Viridiplantae</taxon>
        <taxon>Chlorophyta</taxon>
        <taxon>core chlorophytes</taxon>
        <taxon>Trebouxiophyceae</taxon>
        <taxon>Trebouxiales</taxon>
        <taxon>Trebouxiaceae</taxon>
        <taxon>Symbiochloris</taxon>
    </lineage>
</organism>
<reference evidence="2 3" key="1">
    <citation type="journal article" date="2024" name="Nat. Commun.">
        <title>Phylogenomics reveals the evolutionary origins of lichenization in chlorophyte algae.</title>
        <authorList>
            <person name="Puginier C."/>
            <person name="Libourel C."/>
            <person name="Otte J."/>
            <person name="Skaloud P."/>
            <person name="Haon M."/>
            <person name="Grisel S."/>
            <person name="Petersen M."/>
            <person name="Berrin J.G."/>
            <person name="Delaux P.M."/>
            <person name="Dal Grande F."/>
            <person name="Keller J."/>
        </authorList>
    </citation>
    <scope>NUCLEOTIDE SEQUENCE [LARGE SCALE GENOMIC DNA]</scope>
    <source>
        <strain evidence="2 3">SAG 2036</strain>
    </source>
</reference>
<dbReference type="Gene3D" id="3.40.50.150">
    <property type="entry name" value="Vaccinia Virus protein VP39"/>
    <property type="match status" value="1"/>
</dbReference>
<dbReference type="CDD" id="cd02440">
    <property type="entry name" value="AdoMet_MTases"/>
    <property type="match status" value="1"/>
</dbReference>
<dbReference type="InterPro" id="IPR029063">
    <property type="entry name" value="SAM-dependent_MTases_sf"/>
</dbReference>
<keyword evidence="3" id="KW-1185">Reference proteome</keyword>
<dbReference type="GO" id="GO:0008757">
    <property type="term" value="F:S-adenosylmethionine-dependent methyltransferase activity"/>
    <property type="evidence" value="ECO:0007669"/>
    <property type="project" value="InterPro"/>
</dbReference>
<dbReference type="Proteomes" id="UP001465755">
    <property type="component" value="Unassembled WGS sequence"/>
</dbReference>
<comment type="caution">
    <text evidence="2">The sequence shown here is derived from an EMBL/GenBank/DDBJ whole genome shotgun (WGS) entry which is preliminary data.</text>
</comment>
<evidence type="ECO:0000259" key="1">
    <source>
        <dbReference type="Pfam" id="PF08241"/>
    </source>
</evidence>
<dbReference type="PANTHER" id="PTHR43591">
    <property type="entry name" value="METHYLTRANSFERASE"/>
    <property type="match status" value="1"/>
</dbReference>
<dbReference type="Pfam" id="PF08241">
    <property type="entry name" value="Methyltransf_11"/>
    <property type="match status" value="1"/>
</dbReference>
<dbReference type="InterPro" id="IPR013216">
    <property type="entry name" value="Methyltransf_11"/>
</dbReference>
<dbReference type="SUPFAM" id="SSF53335">
    <property type="entry name" value="S-adenosyl-L-methionine-dependent methyltransferases"/>
    <property type="match status" value="1"/>
</dbReference>
<sequence length="355" mass="39648">MHQRRLLQCCSPLRQVGQGRLSHLVPTLRCSRKHSQLQVRAVAKAAARSAAKKTAPAPAPAASVPTGPEFEAACPICQQTTFQLQSGIERQRVDLRCERCSRTFRTSQPYFDLTTTSGLPQTQSFQQSFWGGTQIFRSPLVSFAYERGWRQGFSWAGFPGADQELQMALDYMRPAWGQVLLDMSCASGVFSRRFVRSKRFSGVIAADFSDSMLQQAGQYFSEDRTLDPRDYVLLKADVGRMPFATGSLAAIHAGAAMHCWPDPALAVAEISRVLKPGGVFVASTFLNSASLVGSVIGDDRVRPLMKIENQAMRSYKWWEELELKELTEAMGLTKFTRTRQRQFIMFSVRKPGTLE</sequence>
<accession>A0AAW1NDW5</accession>
<protein>
    <recommendedName>
        <fullName evidence="1">Methyltransferase type 11 domain-containing protein</fullName>
    </recommendedName>
</protein>
<name>A0AAW1NDW5_9CHLO</name>
<evidence type="ECO:0000313" key="3">
    <source>
        <dbReference type="Proteomes" id="UP001465755"/>
    </source>
</evidence>
<dbReference type="PANTHER" id="PTHR43591:SF99">
    <property type="entry name" value="OS06G0646000 PROTEIN"/>
    <property type="match status" value="1"/>
</dbReference>
<gene>
    <name evidence="2" type="ORF">WJX73_010017</name>
</gene>
<proteinExistence type="predicted"/>